<evidence type="ECO:0000313" key="2">
    <source>
        <dbReference type="Proteomes" id="UP000266723"/>
    </source>
</evidence>
<accession>A0ABQ7ASV2</accession>
<dbReference type="Proteomes" id="UP000266723">
    <property type="component" value="Unassembled WGS sequence"/>
</dbReference>
<dbReference type="EMBL" id="QGKV02001556">
    <property type="protein sequence ID" value="KAF3517425.1"/>
    <property type="molecule type" value="Genomic_DNA"/>
</dbReference>
<sequence length="146" mass="16297">MCYKKILPLVIAPERFHTSAVATEVVATVGHREDTGGKKKCVCSPWKHPRSFKCRQSSFTSSSALSKRHPFHQSKTATNGMSMIFILTISPLQELGKVLGIGLIKLTGILWCGLVVIYRDMLFTCGLLIWIDCLQEHVSRHGLQTQ</sequence>
<comment type="caution">
    <text evidence="1">The sequence shown here is derived from an EMBL/GenBank/DDBJ whole genome shotgun (WGS) entry which is preliminary data.</text>
</comment>
<gene>
    <name evidence="1" type="ORF">DY000_02059366</name>
</gene>
<evidence type="ECO:0000313" key="1">
    <source>
        <dbReference type="EMBL" id="KAF3517425.1"/>
    </source>
</evidence>
<organism evidence="1 2">
    <name type="scientific">Brassica cretica</name>
    <name type="common">Mustard</name>
    <dbReference type="NCBI Taxonomy" id="69181"/>
    <lineage>
        <taxon>Eukaryota</taxon>
        <taxon>Viridiplantae</taxon>
        <taxon>Streptophyta</taxon>
        <taxon>Embryophyta</taxon>
        <taxon>Tracheophyta</taxon>
        <taxon>Spermatophyta</taxon>
        <taxon>Magnoliopsida</taxon>
        <taxon>eudicotyledons</taxon>
        <taxon>Gunneridae</taxon>
        <taxon>Pentapetalae</taxon>
        <taxon>rosids</taxon>
        <taxon>malvids</taxon>
        <taxon>Brassicales</taxon>
        <taxon>Brassicaceae</taxon>
        <taxon>Brassiceae</taxon>
        <taxon>Brassica</taxon>
    </lineage>
</organism>
<proteinExistence type="predicted"/>
<keyword evidence="2" id="KW-1185">Reference proteome</keyword>
<name>A0ABQ7ASV2_BRACR</name>
<reference evidence="1 2" key="1">
    <citation type="journal article" date="2020" name="BMC Genomics">
        <title>Intraspecific diversification of the crop wild relative Brassica cretica Lam. using demographic model selection.</title>
        <authorList>
            <person name="Kioukis A."/>
            <person name="Michalopoulou V.A."/>
            <person name="Briers L."/>
            <person name="Pirintsos S."/>
            <person name="Studholme D.J."/>
            <person name="Pavlidis P."/>
            <person name="Sarris P.F."/>
        </authorList>
    </citation>
    <scope>NUCLEOTIDE SEQUENCE [LARGE SCALE GENOMIC DNA]</scope>
    <source>
        <strain evidence="2">cv. PFS-1207/04</strain>
    </source>
</reference>
<protein>
    <submittedName>
        <fullName evidence="1">Uncharacterized protein</fullName>
    </submittedName>
</protein>